<evidence type="ECO:0000313" key="16">
    <source>
        <dbReference type="Proteomes" id="UP000603904"/>
    </source>
</evidence>
<accession>A0ABQ4FY91</accession>
<dbReference type="EMBL" id="BOOC01000010">
    <property type="protein sequence ID" value="GIH39756.1"/>
    <property type="molecule type" value="Genomic_DNA"/>
</dbReference>
<comment type="caution">
    <text evidence="15">The sequence shown here is derived from an EMBL/GenBank/DDBJ whole genome shotgun (WGS) entry which is preliminary data.</text>
</comment>
<dbReference type="SUPFAM" id="SSF55874">
    <property type="entry name" value="ATPase domain of HSP90 chaperone/DNA topoisomerase II/histidine kinase"/>
    <property type="match status" value="1"/>
</dbReference>
<gene>
    <name evidence="15" type="ORF">Mco01_27560</name>
</gene>
<evidence type="ECO:0000256" key="1">
    <source>
        <dbReference type="ARBA" id="ARBA00000085"/>
    </source>
</evidence>
<evidence type="ECO:0000256" key="9">
    <source>
        <dbReference type="ARBA" id="ARBA00022840"/>
    </source>
</evidence>
<evidence type="ECO:0000256" key="7">
    <source>
        <dbReference type="ARBA" id="ARBA00022741"/>
    </source>
</evidence>
<evidence type="ECO:0000256" key="12">
    <source>
        <dbReference type="SAM" id="MobiDB-lite"/>
    </source>
</evidence>
<keyword evidence="9" id="KW-0067">ATP-binding</keyword>
<feature type="domain" description="HAMP" evidence="14">
    <location>
        <begin position="330"/>
        <end position="400"/>
    </location>
</feature>
<keyword evidence="4" id="KW-0597">Phosphoprotein</keyword>
<feature type="region of interest" description="Disordered" evidence="12">
    <location>
        <begin position="736"/>
        <end position="840"/>
    </location>
</feature>
<dbReference type="PANTHER" id="PTHR44936">
    <property type="entry name" value="SENSOR PROTEIN CREC"/>
    <property type="match status" value="1"/>
</dbReference>
<protein>
    <recommendedName>
        <fullName evidence="3">histidine kinase</fullName>
        <ecNumber evidence="3">2.7.13.3</ecNumber>
    </recommendedName>
</protein>
<keyword evidence="5" id="KW-0808">Transferase</keyword>
<dbReference type="EC" id="2.7.13.3" evidence="3"/>
<keyword evidence="16" id="KW-1185">Reference proteome</keyword>
<evidence type="ECO:0000256" key="3">
    <source>
        <dbReference type="ARBA" id="ARBA00012438"/>
    </source>
</evidence>
<comment type="catalytic activity">
    <reaction evidence="1">
        <text>ATP + protein L-histidine = ADP + protein N-phospho-L-histidine.</text>
        <dbReference type="EC" id="2.7.13.3"/>
    </reaction>
</comment>
<dbReference type="Gene3D" id="6.10.340.10">
    <property type="match status" value="1"/>
</dbReference>
<dbReference type="InterPro" id="IPR013587">
    <property type="entry name" value="Nitrate/nitrite_sensing"/>
</dbReference>
<evidence type="ECO:0000256" key="13">
    <source>
        <dbReference type="SAM" id="Phobius"/>
    </source>
</evidence>
<keyword evidence="8" id="KW-0418">Kinase</keyword>
<dbReference type="Gene3D" id="3.30.565.10">
    <property type="entry name" value="Histidine kinase-like ATPase, C-terminal domain"/>
    <property type="match status" value="1"/>
</dbReference>
<feature type="transmembrane region" description="Helical" evidence="13">
    <location>
        <begin position="307"/>
        <end position="329"/>
    </location>
</feature>
<dbReference type="CDD" id="cd06225">
    <property type="entry name" value="HAMP"/>
    <property type="match status" value="1"/>
</dbReference>
<comment type="subcellular location">
    <subcellularLocation>
        <location evidence="2">Membrane</location>
    </subcellularLocation>
</comment>
<evidence type="ECO:0000259" key="14">
    <source>
        <dbReference type="PROSITE" id="PS50885"/>
    </source>
</evidence>
<evidence type="ECO:0000256" key="4">
    <source>
        <dbReference type="ARBA" id="ARBA00022553"/>
    </source>
</evidence>
<feature type="compositionally biased region" description="Gly residues" evidence="12">
    <location>
        <begin position="757"/>
        <end position="773"/>
    </location>
</feature>
<feature type="compositionally biased region" description="Gly residues" evidence="12">
    <location>
        <begin position="889"/>
        <end position="898"/>
    </location>
</feature>
<evidence type="ECO:0000256" key="2">
    <source>
        <dbReference type="ARBA" id="ARBA00004370"/>
    </source>
</evidence>
<dbReference type="SMART" id="SM00387">
    <property type="entry name" value="HATPase_c"/>
    <property type="match status" value="1"/>
</dbReference>
<evidence type="ECO:0000256" key="8">
    <source>
        <dbReference type="ARBA" id="ARBA00022777"/>
    </source>
</evidence>
<reference evidence="15 16" key="1">
    <citation type="submission" date="2021-01" db="EMBL/GenBank/DDBJ databases">
        <title>Whole genome shotgun sequence of Microbispora corallina NBRC 16416.</title>
        <authorList>
            <person name="Komaki H."/>
            <person name="Tamura T."/>
        </authorList>
    </citation>
    <scope>NUCLEOTIDE SEQUENCE [LARGE SCALE GENOMIC DNA]</scope>
    <source>
        <strain evidence="15 16">NBRC 16416</strain>
    </source>
</reference>
<feature type="compositionally biased region" description="Low complexity" evidence="12">
    <location>
        <begin position="875"/>
        <end position="888"/>
    </location>
</feature>
<sequence>MPTRLTALIVAPTLVAVLLASIRVVGSIDSLNGYQRTRSAAEYSLHLRDLAEQLGLERDLFVWGGNRQRKFNIDGQTEVTRNQQRATVDPLVEQVKADLRNIDEGFGARAVEQAQQAESRIESLRGIRANGAPEDYSAIIANLLRLQDELSNTNEDAEIVGNERALAGLAHAKEEVALQRSMLTRELLERNEQFTTVELQDFLASQSRQTGYLATFYTEAPPAESSRLVTLFGDKDVVNSELTKSWALTLGLQNQSLSSYRGRDKTAQGWFQDSTKSIEQMHTVEQRVSGFVLDRARELQSAEQRNALIAGALILALLLLVLATTVLIARSMVSPLRRLRAEALDIAGRRLPDVVRKMRESDDPSREAQVQPISVGTEDEIGEVAQAFDEVHAQAVRLAAEESRLRANVNAMFVNLSRRTQTLVERQISLIDGLERGEEDGGRLSDLFKLDHLATRMRRNSENLLVLAGHEPPRKRSQPARLVDVVRASLSEVEDYERVVVRVHRGIALAGHAANDVVHLLAELVENAIAFSPRNTKVVVSSSPVEGGAVMLGVTDAGIGMSPEEMAEINRRLAEPPTIDVSVSRRMGLFVVGRLALRHGIRVQLRRGDVAGVIAMVLFPAQLVSSADQAVAGAGGLGGAQTTGNLAVRQAFADPGPGAGFEPWSGGPRVPGANGLPSRRAPLENGASPGFGTGPLAPEAPQAPAFGTGPLAPEAPAFGTGPITPEAPAAPAFGTGPLPSEVTPAPAFGTGPLPRPGGNGPAAGLGNGAGEPGRGAFAPFSAPPREAPPPPREPLGFPSFAETADPSRSPSAFTEHSGAFPVGDPGSVTGPLPKVEDSPLEHGDEYLPIFASVESAWFRRPTSDANGAGAGAGTDTGAFAVPRASAAGPGNGIPGPGGNAAAPAPGMPSRHGADPDPATTGPVVLPPDSGWRSRADSGYQAAASARDPLLGGVTSAGLPKRTPKANLVPGSIGADAPAASAPRPPISADAVRSRLSSFQQGVRRGRAQAAEGFAEGSGNEEEGS</sequence>
<keyword evidence="11" id="KW-0902">Two-component regulatory system</keyword>
<dbReference type="InterPro" id="IPR003660">
    <property type="entry name" value="HAMP_dom"/>
</dbReference>
<keyword evidence="10 13" id="KW-1133">Transmembrane helix</keyword>
<proteinExistence type="predicted"/>
<keyword evidence="13" id="KW-0472">Membrane</keyword>
<dbReference type="SMART" id="SM00304">
    <property type="entry name" value="HAMP"/>
    <property type="match status" value="1"/>
</dbReference>
<dbReference type="InterPro" id="IPR003594">
    <property type="entry name" value="HATPase_dom"/>
</dbReference>
<name>A0ABQ4FY91_9ACTN</name>
<dbReference type="InterPro" id="IPR050980">
    <property type="entry name" value="2C_sensor_his_kinase"/>
</dbReference>
<feature type="region of interest" description="Disordered" evidence="12">
    <location>
        <begin position="657"/>
        <end position="707"/>
    </location>
</feature>
<organism evidence="15 16">
    <name type="scientific">Microbispora corallina</name>
    <dbReference type="NCBI Taxonomy" id="83302"/>
    <lineage>
        <taxon>Bacteria</taxon>
        <taxon>Bacillati</taxon>
        <taxon>Actinomycetota</taxon>
        <taxon>Actinomycetes</taxon>
        <taxon>Streptosporangiales</taxon>
        <taxon>Streptosporangiaceae</taxon>
        <taxon>Microbispora</taxon>
    </lineage>
</organism>
<dbReference type="RefSeq" id="WP_204057249.1">
    <property type="nucleotide sequence ID" value="NZ_BAAAGP010000004.1"/>
</dbReference>
<dbReference type="PROSITE" id="PS50885">
    <property type="entry name" value="HAMP"/>
    <property type="match status" value="1"/>
</dbReference>
<dbReference type="Proteomes" id="UP000603904">
    <property type="component" value="Unassembled WGS sequence"/>
</dbReference>
<evidence type="ECO:0000256" key="5">
    <source>
        <dbReference type="ARBA" id="ARBA00022679"/>
    </source>
</evidence>
<keyword evidence="6 13" id="KW-0812">Transmembrane</keyword>
<evidence type="ECO:0000313" key="15">
    <source>
        <dbReference type="EMBL" id="GIH39756.1"/>
    </source>
</evidence>
<evidence type="ECO:0000256" key="11">
    <source>
        <dbReference type="ARBA" id="ARBA00023012"/>
    </source>
</evidence>
<feature type="region of interest" description="Disordered" evidence="12">
    <location>
        <begin position="862"/>
        <end position="1024"/>
    </location>
</feature>
<dbReference type="InterPro" id="IPR036890">
    <property type="entry name" value="HATPase_C_sf"/>
</dbReference>
<keyword evidence="7" id="KW-0547">Nucleotide-binding</keyword>
<dbReference type="Pfam" id="PF08376">
    <property type="entry name" value="NIT"/>
    <property type="match status" value="1"/>
</dbReference>
<dbReference type="PANTHER" id="PTHR44936:SF9">
    <property type="entry name" value="SENSOR PROTEIN CREC"/>
    <property type="match status" value="1"/>
</dbReference>
<feature type="compositionally biased region" description="Pro residues" evidence="12">
    <location>
        <begin position="781"/>
        <end position="793"/>
    </location>
</feature>
<dbReference type="Pfam" id="PF02518">
    <property type="entry name" value="HATPase_c"/>
    <property type="match status" value="1"/>
</dbReference>
<dbReference type="Pfam" id="PF00672">
    <property type="entry name" value="HAMP"/>
    <property type="match status" value="1"/>
</dbReference>
<feature type="compositionally biased region" description="Low complexity" evidence="12">
    <location>
        <begin position="969"/>
        <end position="990"/>
    </location>
</feature>
<evidence type="ECO:0000256" key="6">
    <source>
        <dbReference type="ARBA" id="ARBA00022692"/>
    </source>
</evidence>
<evidence type="ECO:0000256" key="10">
    <source>
        <dbReference type="ARBA" id="ARBA00022989"/>
    </source>
</evidence>